<sequence length="88" mass="10157">MQITIEIPEEIGQKLQQNWHNLPQKILEVLAIESYKNGMITTAQIQELLHFSSRWETETFLKNAHVDLDYTEADLAADMETLNQVLSS</sequence>
<name>A0A480A4Z1_9CYAN</name>
<dbReference type="InterPro" id="IPR005368">
    <property type="entry name" value="UPF0175"/>
</dbReference>
<reference evidence="2" key="1">
    <citation type="submission" date="2019-02" db="EMBL/GenBank/DDBJ databases">
        <title>Draft genome sequence of Sphaerospermopsis reniformis NIES-1949.</title>
        <authorList>
            <person name="Yamaguchi H."/>
            <person name="Suzuki S."/>
            <person name="Kawachi M."/>
        </authorList>
    </citation>
    <scope>NUCLEOTIDE SEQUENCE [LARGE SCALE GENOMIC DNA]</scope>
    <source>
        <strain evidence="2">NIES-1949</strain>
    </source>
</reference>
<organism evidence="1 2">
    <name type="scientific">Sphaerospermopsis reniformis</name>
    <dbReference type="NCBI Taxonomy" id="531300"/>
    <lineage>
        <taxon>Bacteria</taxon>
        <taxon>Bacillati</taxon>
        <taxon>Cyanobacteriota</taxon>
        <taxon>Cyanophyceae</taxon>
        <taxon>Nostocales</taxon>
        <taxon>Aphanizomenonaceae</taxon>
        <taxon>Sphaerospermopsis</taxon>
    </lineage>
</organism>
<dbReference type="RefSeq" id="WP_096572106.1">
    <property type="nucleotide sequence ID" value="NZ_BJCE01000364.1"/>
</dbReference>
<dbReference type="AlphaFoldDB" id="A0A480A4Z1"/>
<accession>A0A480A4Z1</accession>
<evidence type="ECO:0000313" key="1">
    <source>
        <dbReference type="EMBL" id="GCL39967.1"/>
    </source>
</evidence>
<proteinExistence type="predicted"/>
<evidence type="ECO:0000313" key="2">
    <source>
        <dbReference type="Proteomes" id="UP000300142"/>
    </source>
</evidence>
<dbReference type="Proteomes" id="UP000300142">
    <property type="component" value="Unassembled WGS sequence"/>
</dbReference>
<gene>
    <name evidence="1" type="ORF">SR1949_50980</name>
</gene>
<comment type="caution">
    <text evidence="1">The sequence shown here is derived from an EMBL/GenBank/DDBJ whole genome shotgun (WGS) entry which is preliminary data.</text>
</comment>
<dbReference type="EMBL" id="BJCE01000364">
    <property type="protein sequence ID" value="GCL39967.1"/>
    <property type="molecule type" value="Genomic_DNA"/>
</dbReference>
<protein>
    <submittedName>
        <fullName evidence="1">Uncharacterized protein</fullName>
    </submittedName>
</protein>
<dbReference type="Pfam" id="PF03683">
    <property type="entry name" value="UPF0175"/>
    <property type="match status" value="1"/>
</dbReference>
<keyword evidence="2" id="KW-1185">Reference proteome</keyword>